<evidence type="ECO:0000256" key="6">
    <source>
        <dbReference type="ARBA" id="ARBA00022842"/>
    </source>
</evidence>
<dbReference type="SUPFAM" id="SSF55326">
    <property type="entry name" value="PurM N-terminal domain-like"/>
    <property type="match status" value="2"/>
</dbReference>
<feature type="domain" description="Phosphoribosylformylglycinamidine synthase linker" evidence="8">
    <location>
        <begin position="183"/>
        <end position="230"/>
    </location>
</feature>
<dbReference type="PANTHER" id="PTHR10099">
    <property type="entry name" value="PHOSPHORIBOSYLFORMYLGLYCINAMIDINE SYNTHASE"/>
    <property type="match status" value="1"/>
</dbReference>
<evidence type="ECO:0000256" key="1">
    <source>
        <dbReference type="ARBA" id="ARBA00022598"/>
    </source>
</evidence>
<dbReference type="NCBIfam" id="TIGR01857">
    <property type="entry name" value="FGAM-synthase"/>
    <property type="match status" value="1"/>
</dbReference>
<sequence>MNKEIRRVFVEKKEGFNVEGLHLLKEFKETLEIQSLVDVRVINRYDISLEDFDQFEMIKKTVLAEPNADDIWEGDFVLEDGERVIPVEYLPGQYDQRADWASQGIRIITHGQDVRLKVAKLIVLKGDITEMDFDLIKDYLINPVDSREASLSMPKSLEDESVEVADVEVVEGFVELSREELLRYKSKKGFAMSDDDILFVQEYYKKDEDRNPTITELKVIDTYWSDHCRHTTFLTEITDVEIEEGVYSEDVKGAYKDYLDTRKMIYGDQNRPVTLMDMAVINMKLERKNGNLKDLDQSEEINACSVNIDVDIDGKDEKWLLMFKNETHNHPTEIEPFGGAATCLGGAIRDPLSGRSYVYQSMRVTGAADPRKPIKETMNGKLPQRKISKEAARGFSSYGNQIGLATGQVTEIYDEGYVAKRMEIGAVIGAAPKENVVREVPVVGDVILLIGGRTGRDGCGGATGSSKVHTEESILSCGAEVQKGNPPEERKIQRLFRNPKVSKMIKRCNDFGAGGVSVAIGELADSLEIDLDKVSKKYEGLDGTELAISESQERMAVVVDKKDVDKFLNYANEENIEGTAVARVTDTGRLVMKWRGKAILDLSRDFLNSNGAKQYAKVLVKSPVKSGCFEKRKASGGNLKEDFVQTFRDLNVCSQQGLSEIFDSTIGAGTVVMPFGGKKMVTPPEGMVGKIPIEKGDTSTCSLMSFGYQPEIFKWSPFHGGMYSVVESVAKMVAMGGDVEKIRFSFQEYFERLGEDPIRWGKPFSALLGAYQAQKSFSLAAIGGKDSMSGSFNEIDVPPTLVSFAVASDKVENIITPEFKNIGSKVYLLEVARDDKQVPDFVELKKLYKKIKNLIDGKVIAAAKALGKGGMAEAIGKMAFGNNIGFELAGDIAEEKIFELNIGAMLIEVPKESVPRFETTMEDSKAICAGFTVDSGKVVLKGSSVKIEELLEVWKKPLSNIFPETEEKELEIKAVAWDKGPVAKAGTKIAKPRVLIPVFPGTNCEYDTARVFEKAGAQVDTFVFRNLTAADIDKSLDELIKRIDNSQILMFPGGFSAGDEPDGSGKFIATIFRNGYVKDSVMNLLNNRDGLILGICNGFQALIKLGLLPHGEIREISPEDPTLTFNHIGRHVSKIAATKITSNLSPWFSQVEVGQMHMVPISHGEGRFAASREVLQQLEKNGQIATQYVDLKGDIASDGLSNPNGSEWAVEGITSPDGRVLGKMGHSERIGEGLYKNIPGEKDQKIFESGVKYFG</sequence>
<dbReference type="GO" id="GO:0006164">
    <property type="term" value="P:purine nucleotide biosynthetic process"/>
    <property type="evidence" value="ECO:0007669"/>
    <property type="project" value="UniProtKB-KW"/>
</dbReference>
<dbReference type="Gene3D" id="3.90.650.10">
    <property type="entry name" value="PurM-like C-terminal domain"/>
    <property type="match status" value="2"/>
</dbReference>
<evidence type="ECO:0000259" key="8">
    <source>
        <dbReference type="Pfam" id="PF18072"/>
    </source>
</evidence>
<evidence type="ECO:0000259" key="7">
    <source>
        <dbReference type="Pfam" id="PF02769"/>
    </source>
</evidence>
<keyword evidence="5" id="KW-0067">ATP-binding</keyword>
<name>A0A1M4YDA7_9FIRM</name>
<dbReference type="SUPFAM" id="SSF56042">
    <property type="entry name" value="PurM C-terminal domain-like"/>
    <property type="match status" value="2"/>
</dbReference>
<evidence type="ECO:0000256" key="5">
    <source>
        <dbReference type="ARBA" id="ARBA00022840"/>
    </source>
</evidence>
<accession>A0A1M4YDA7</accession>
<keyword evidence="10" id="KW-1185">Reference proteome</keyword>
<dbReference type="Gene3D" id="3.40.50.880">
    <property type="match status" value="1"/>
</dbReference>
<dbReference type="InterPro" id="IPR010141">
    <property type="entry name" value="FGAM_synthase"/>
</dbReference>
<dbReference type="PANTHER" id="PTHR10099:SF1">
    <property type="entry name" value="PHOSPHORIBOSYLFORMYLGLYCINAMIDINE SYNTHASE"/>
    <property type="match status" value="1"/>
</dbReference>
<evidence type="ECO:0000313" key="9">
    <source>
        <dbReference type="EMBL" id="SHF03747.1"/>
    </source>
</evidence>
<dbReference type="CDD" id="cd02204">
    <property type="entry name" value="PurL_repeat2"/>
    <property type="match status" value="1"/>
</dbReference>
<evidence type="ECO:0000313" key="10">
    <source>
        <dbReference type="Proteomes" id="UP000184251"/>
    </source>
</evidence>
<dbReference type="STRING" id="1120975.SAMN02746064_01745"/>
<dbReference type="InterPro" id="IPR010918">
    <property type="entry name" value="PurM-like_C_dom"/>
</dbReference>
<dbReference type="SMART" id="SM01211">
    <property type="entry name" value="GATase_5"/>
    <property type="match status" value="1"/>
</dbReference>
<dbReference type="GO" id="GO:0004642">
    <property type="term" value="F:phosphoribosylformylglycinamidine synthase activity"/>
    <property type="evidence" value="ECO:0007669"/>
    <property type="project" value="TreeGrafter"/>
</dbReference>
<dbReference type="EMBL" id="FQTU01000012">
    <property type="protein sequence ID" value="SHF03747.1"/>
    <property type="molecule type" value="Genomic_DNA"/>
</dbReference>
<dbReference type="SUPFAM" id="SSF52317">
    <property type="entry name" value="Class I glutamine amidotransferase-like"/>
    <property type="match status" value="1"/>
</dbReference>
<keyword evidence="1" id="KW-0436">Ligase</keyword>
<dbReference type="InterPro" id="IPR036676">
    <property type="entry name" value="PurM-like_C_sf"/>
</dbReference>
<dbReference type="GO" id="GO:0005737">
    <property type="term" value="C:cytoplasm"/>
    <property type="evidence" value="ECO:0007669"/>
    <property type="project" value="TreeGrafter"/>
</dbReference>
<gene>
    <name evidence="9" type="ORF">SAMN02746064_01745</name>
</gene>
<dbReference type="OrthoDB" id="9804441at2"/>
<protein>
    <submittedName>
        <fullName evidence="9">Phosphoribosylformylglycinamidine synthase</fullName>
    </submittedName>
</protein>
<dbReference type="GO" id="GO:0005524">
    <property type="term" value="F:ATP binding"/>
    <property type="evidence" value="ECO:0007669"/>
    <property type="project" value="UniProtKB-KW"/>
</dbReference>
<keyword evidence="6" id="KW-0460">Magnesium</keyword>
<dbReference type="InterPro" id="IPR029062">
    <property type="entry name" value="Class_I_gatase-like"/>
</dbReference>
<dbReference type="InterPro" id="IPR041609">
    <property type="entry name" value="PurL_linker"/>
</dbReference>
<feature type="domain" description="PurM-like C-terminal" evidence="7">
    <location>
        <begin position="443"/>
        <end position="594"/>
    </location>
</feature>
<dbReference type="PROSITE" id="PS51273">
    <property type="entry name" value="GATASE_TYPE_1"/>
    <property type="match status" value="1"/>
</dbReference>
<organism evidence="9 10">
    <name type="scientific">Alkalibacter saccharofermentans DSM 14828</name>
    <dbReference type="NCBI Taxonomy" id="1120975"/>
    <lineage>
        <taxon>Bacteria</taxon>
        <taxon>Bacillati</taxon>
        <taxon>Bacillota</taxon>
        <taxon>Clostridia</taxon>
        <taxon>Eubacteriales</taxon>
        <taxon>Eubacteriaceae</taxon>
        <taxon>Alkalibacter</taxon>
    </lineage>
</organism>
<dbReference type="InterPro" id="IPR036921">
    <property type="entry name" value="PurM-like_N_sf"/>
</dbReference>
<proteinExistence type="predicted"/>
<dbReference type="Proteomes" id="UP000184251">
    <property type="component" value="Unassembled WGS sequence"/>
</dbReference>
<dbReference type="CDD" id="cd02203">
    <property type="entry name" value="PurL_repeat1"/>
    <property type="match status" value="1"/>
</dbReference>
<keyword evidence="2" id="KW-0479">Metal-binding</keyword>
<dbReference type="Gene3D" id="3.30.1330.10">
    <property type="entry name" value="PurM-like, N-terminal domain"/>
    <property type="match status" value="2"/>
</dbReference>
<reference evidence="9 10" key="1">
    <citation type="submission" date="2016-11" db="EMBL/GenBank/DDBJ databases">
        <authorList>
            <person name="Jaros S."/>
            <person name="Januszkiewicz K."/>
            <person name="Wedrychowicz H."/>
        </authorList>
    </citation>
    <scope>NUCLEOTIDE SEQUENCE [LARGE SCALE GENOMIC DNA]</scope>
    <source>
        <strain evidence="9 10">DSM 14828</strain>
    </source>
</reference>
<keyword evidence="4" id="KW-0658">Purine biosynthesis</keyword>
<evidence type="ECO:0000256" key="3">
    <source>
        <dbReference type="ARBA" id="ARBA00022741"/>
    </source>
</evidence>
<dbReference type="Pfam" id="PF18072">
    <property type="entry name" value="FGAR-AT_linker"/>
    <property type="match status" value="1"/>
</dbReference>
<dbReference type="FunFam" id="3.30.1330.10:FF:000013">
    <property type="entry name" value="Phosphoribosylformylglycinamidine synthase"/>
    <property type="match status" value="1"/>
</dbReference>
<evidence type="ECO:0000256" key="4">
    <source>
        <dbReference type="ARBA" id="ARBA00022755"/>
    </source>
</evidence>
<dbReference type="Pfam" id="PF13507">
    <property type="entry name" value="GATase_5"/>
    <property type="match status" value="1"/>
</dbReference>
<dbReference type="GO" id="GO:0046872">
    <property type="term" value="F:metal ion binding"/>
    <property type="evidence" value="ECO:0007669"/>
    <property type="project" value="UniProtKB-KW"/>
</dbReference>
<keyword evidence="3" id="KW-0547">Nucleotide-binding</keyword>
<dbReference type="AlphaFoldDB" id="A0A1M4YDA7"/>
<dbReference type="RefSeq" id="WP_073271122.1">
    <property type="nucleotide sequence ID" value="NZ_FQTU01000012.1"/>
</dbReference>
<dbReference type="Pfam" id="PF02769">
    <property type="entry name" value="AIRS_C"/>
    <property type="match status" value="1"/>
</dbReference>
<evidence type="ECO:0000256" key="2">
    <source>
        <dbReference type="ARBA" id="ARBA00022723"/>
    </source>
</evidence>